<dbReference type="InterPro" id="IPR005788">
    <property type="entry name" value="PDI_thioredoxin-like_dom"/>
</dbReference>
<comment type="subcellular location">
    <subcellularLocation>
        <location evidence="2">Endoplasmic reticulum lumen</location>
    </subcellularLocation>
</comment>
<keyword evidence="5" id="KW-0732">Signal</keyword>
<feature type="domain" description="Thioredoxin" evidence="13">
    <location>
        <begin position="137"/>
        <end position="266"/>
    </location>
</feature>
<sequence length="283" mass="32826">FDGIIHYYCNYFLKIYFCIFFSLSCICSHGLAGHRTQENFLQFKSPLVVAYFNVDYDKNTKGTNYWRNRIMKVAEKFKNKLNFAVSSKNEFAGEMSEFDLTAKDDKPVFGARDEKGQKFRMEDEYSPENLEKFLQNLIDGNLKPHTKSEPIPESNDGPVKVAVGENFNELVVENDKDILVEFYAPWCGHCKKLAPTYEELGKELQNEDGVEIVKMDATANDVPPSFEVQGFPTLYWVPKNQKDKPRKYEGGRELEDFIKYISKHATDELKGWDRKGNKRKTEL</sequence>
<evidence type="ECO:0000313" key="14">
    <source>
        <dbReference type="Proteomes" id="UP000694941"/>
    </source>
</evidence>
<keyword evidence="12" id="KW-1133">Transmembrane helix</keyword>
<evidence type="ECO:0000256" key="12">
    <source>
        <dbReference type="SAM" id="Phobius"/>
    </source>
</evidence>
<keyword evidence="10" id="KW-0676">Redox-active center</keyword>
<evidence type="ECO:0000256" key="3">
    <source>
        <dbReference type="ARBA" id="ARBA00006347"/>
    </source>
</evidence>
<evidence type="ECO:0000256" key="6">
    <source>
        <dbReference type="ARBA" id="ARBA00022737"/>
    </source>
</evidence>
<dbReference type="CDD" id="cd03073">
    <property type="entry name" value="PDI_b'_ERp72_ERp57"/>
    <property type="match status" value="1"/>
</dbReference>
<dbReference type="NCBIfam" id="TIGR01126">
    <property type="entry name" value="pdi_dom"/>
    <property type="match status" value="1"/>
</dbReference>
<keyword evidence="7" id="KW-0256">Endoplasmic reticulum</keyword>
<evidence type="ECO:0000256" key="4">
    <source>
        <dbReference type="ARBA" id="ARBA00012723"/>
    </source>
</evidence>
<dbReference type="SUPFAM" id="SSF52833">
    <property type="entry name" value="Thioredoxin-like"/>
    <property type="match status" value="1"/>
</dbReference>
<evidence type="ECO:0000256" key="2">
    <source>
        <dbReference type="ARBA" id="ARBA00004319"/>
    </source>
</evidence>
<keyword evidence="14" id="KW-1185">Reference proteome</keyword>
<dbReference type="Pfam" id="PF00085">
    <property type="entry name" value="Thioredoxin"/>
    <property type="match status" value="1"/>
</dbReference>
<dbReference type="Proteomes" id="UP000694941">
    <property type="component" value="Unplaced"/>
</dbReference>
<evidence type="ECO:0000313" key="15">
    <source>
        <dbReference type="RefSeq" id="XP_013793250.2"/>
    </source>
</evidence>
<dbReference type="Pfam" id="PF13848">
    <property type="entry name" value="Thioredoxin_6"/>
    <property type="match status" value="1"/>
</dbReference>
<accession>A0ABM1C2X0</accession>
<dbReference type="CDD" id="cd02995">
    <property type="entry name" value="PDI_a_PDI_a'_C"/>
    <property type="match status" value="1"/>
</dbReference>
<dbReference type="InterPro" id="IPR017937">
    <property type="entry name" value="Thioredoxin_CS"/>
</dbReference>
<keyword evidence="8" id="KW-1015">Disulfide bond</keyword>
<name>A0ABM1C2X0_LIMPO</name>
<dbReference type="GeneID" id="106477205"/>
<evidence type="ECO:0000256" key="9">
    <source>
        <dbReference type="ARBA" id="ARBA00023235"/>
    </source>
</evidence>
<comment type="catalytic activity">
    <reaction evidence="1">
        <text>Catalyzes the rearrangement of -S-S- bonds in proteins.</text>
        <dbReference type="EC" id="5.3.4.1"/>
    </reaction>
</comment>
<dbReference type="PRINTS" id="PR00421">
    <property type="entry name" value="THIOREDOXIN"/>
</dbReference>
<proteinExistence type="inferred from homology"/>
<organism evidence="14 15">
    <name type="scientific">Limulus polyphemus</name>
    <name type="common">Atlantic horseshoe crab</name>
    <dbReference type="NCBI Taxonomy" id="6850"/>
    <lineage>
        <taxon>Eukaryota</taxon>
        <taxon>Metazoa</taxon>
        <taxon>Ecdysozoa</taxon>
        <taxon>Arthropoda</taxon>
        <taxon>Chelicerata</taxon>
        <taxon>Merostomata</taxon>
        <taxon>Xiphosura</taxon>
        <taxon>Limulidae</taxon>
        <taxon>Limulus</taxon>
    </lineage>
</organism>
<dbReference type="RefSeq" id="XP_013793250.2">
    <property type="nucleotide sequence ID" value="XM_013937796.2"/>
</dbReference>
<dbReference type="InterPro" id="IPR013766">
    <property type="entry name" value="Thioredoxin_domain"/>
</dbReference>
<protein>
    <recommendedName>
        <fullName evidence="4">protein disulfide-isomerase</fullName>
        <ecNumber evidence="4">5.3.4.1</ecNumber>
    </recommendedName>
</protein>
<dbReference type="EC" id="5.3.4.1" evidence="4"/>
<dbReference type="PANTHER" id="PTHR18929:SF132">
    <property type="entry name" value="PROTEIN DISULFIDE-ISOMERASE A3"/>
    <property type="match status" value="1"/>
</dbReference>
<reference evidence="15" key="1">
    <citation type="submission" date="2025-08" db="UniProtKB">
        <authorList>
            <consortium name="RefSeq"/>
        </authorList>
    </citation>
    <scope>IDENTIFICATION</scope>
    <source>
        <tissue evidence="15">Muscle</tissue>
    </source>
</reference>
<keyword evidence="12" id="KW-0472">Membrane</keyword>
<feature type="transmembrane region" description="Helical" evidence="12">
    <location>
        <begin position="12"/>
        <end position="32"/>
    </location>
</feature>
<evidence type="ECO:0000256" key="5">
    <source>
        <dbReference type="ARBA" id="ARBA00022729"/>
    </source>
</evidence>
<keyword evidence="9" id="KW-0413">Isomerase</keyword>
<dbReference type="Gene3D" id="3.40.30.10">
    <property type="entry name" value="Glutaredoxin"/>
    <property type="match status" value="2"/>
</dbReference>
<keyword evidence="6" id="KW-0677">Repeat</keyword>
<evidence type="ECO:0000256" key="10">
    <source>
        <dbReference type="ARBA" id="ARBA00023284"/>
    </source>
</evidence>
<dbReference type="PROSITE" id="PS51352">
    <property type="entry name" value="THIOREDOXIN_2"/>
    <property type="match status" value="1"/>
</dbReference>
<dbReference type="PROSITE" id="PS00194">
    <property type="entry name" value="THIOREDOXIN_1"/>
    <property type="match status" value="1"/>
</dbReference>
<dbReference type="PANTHER" id="PTHR18929">
    <property type="entry name" value="PROTEIN DISULFIDE ISOMERASE"/>
    <property type="match status" value="1"/>
</dbReference>
<keyword evidence="12" id="KW-0812">Transmembrane</keyword>
<feature type="non-terminal residue" evidence="15">
    <location>
        <position position="1"/>
    </location>
</feature>
<evidence type="ECO:0000256" key="7">
    <source>
        <dbReference type="ARBA" id="ARBA00022824"/>
    </source>
</evidence>
<evidence type="ECO:0000259" key="13">
    <source>
        <dbReference type="PROSITE" id="PS51352"/>
    </source>
</evidence>
<dbReference type="InterPro" id="IPR036249">
    <property type="entry name" value="Thioredoxin-like_sf"/>
</dbReference>
<comment type="similarity">
    <text evidence="3 11">Belongs to the protein disulfide isomerase family.</text>
</comment>
<evidence type="ECO:0000256" key="1">
    <source>
        <dbReference type="ARBA" id="ARBA00001182"/>
    </source>
</evidence>
<evidence type="ECO:0000256" key="11">
    <source>
        <dbReference type="RuleBase" id="RU004208"/>
    </source>
</evidence>
<gene>
    <name evidence="15" type="primary">LOC106477205</name>
</gene>
<evidence type="ECO:0000256" key="8">
    <source>
        <dbReference type="ARBA" id="ARBA00023157"/>
    </source>
</evidence>